<dbReference type="Proteomes" id="UP000011529">
    <property type="component" value="Unassembled WGS sequence"/>
</dbReference>
<protein>
    <submittedName>
        <fullName evidence="1">Uncharacterized protein</fullName>
    </submittedName>
</protein>
<evidence type="ECO:0000313" key="1">
    <source>
        <dbReference type="EMBL" id="EMB17930.1"/>
    </source>
</evidence>
<organism evidence="1 2">
    <name type="scientific">Rhodopirellula europaea 6C</name>
    <dbReference type="NCBI Taxonomy" id="1263867"/>
    <lineage>
        <taxon>Bacteria</taxon>
        <taxon>Pseudomonadati</taxon>
        <taxon>Planctomycetota</taxon>
        <taxon>Planctomycetia</taxon>
        <taxon>Pirellulales</taxon>
        <taxon>Pirellulaceae</taxon>
        <taxon>Rhodopirellula</taxon>
    </lineage>
</organism>
<proteinExistence type="predicted"/>
<comment type="caution">
    <text evidence="1">The sequence shown here is derived from an EMBL/GenBank/DDBJ whole genome shotgun (WGS) entry which is preliminary data.</text>
</comment>
<gene>
    <name evidence="1" type="ORF">RE6C_01338</name>
</gene>
<accession>M2ALE2</accession>
<evidence type="ECO:0000313" key="2">
    <source>
        <dbReference type="Proteomes" id="UP000011529"/>
    </source>
</evidence>
<reference evidence="1" key="2">
    <citation type="journal article" date="2013" name="Mar. Genomics">
        <title>Expression of sulfatases in Rhodopirellula baltica and the diversity of sulfatases in the genus Rhodopirellula.</title>
        <authorList>
            <person name="Wegner C.E."/>
            <person name="Richter-Heitmann T."/>
            <person name="Klindworth A."/>
            <person name="Klockow C."/>
            <person name="Richter M."/>
            <person name="Achstetter T."/>
            <person name="Glockner F.O."/>
            <person name="Harder J."/>
        </authorList>
    </citation>
    <scope>NUCLEOTIDE SEQUENCE [LARGE SCALE GENOMIC DNA]</scope>
    <source>
        <strain evidence="1">6C</strain>
    </source>
</reference>
<dbReference type="PATRIC" id="fig|1263867.3.peg.1417"/>
<dbReference type="EMBL" id="ANMO01000078">
    <property type="protein sequence ID" value="EMB17930.1"/>
    <property type="molecule type" value="Genomic_DNA"/>
</dbReference>
<keyword evidence="2" id="KW-1185">Reference proteome</keyword>
<dbReference type="AlphaFoldDB" id="M2ALE2"/>
<reference evidence="1" key="1">
    <citation type="submission" date="2012-11" db="EMBL/GenBank/DDBJ databases">
        <title>Permanent draft genomes of Rhodopirellula europaea strain SH398 and 6C.</title>
        <authorList>
            <person name="Richter M."/>
            <person name="Richter-Heitmann T."/>
            <person name="Frank C."/>
            <person name="Harder J."/>
            <person name="Glockner F.O."/>
        </authorList>
    </citation>
    <scope>NUCLEOTIDE SEQUENCE</scope>
    <source>
        <strain evidence="1">6C</strain>
    </source>
</reference>
<sequence>MSANGRFLRHRPERSGRCLNYEKLYQGHRSLPKSEGVPQA</sequence>
<name>M2ALE2_9BACT</name>